<evidence type="ECO:0000256" key="7">
    <source>
        <dbReference type="ARBA" id="ARBA00023136"/>
    </source>
</evidence>
<comment type="caution">
    <text evidence="9">The sequence shown here is derived from an EMBL/GenBank/DDBJ whole genome shotgun (WGS) entry which is preliminary data.</text>
</comment>
<feature type="transmembrane region" description="Helical" evidence="8">
    <location>
        <begin position="164"/>
        <end position="181"/>
    </location>
</feature>
<dbReference type="InterPro" id="IPR038770">
    <property type="entry name" value="Na+/solute_symporter_sf"/>
</dbReference>
<comment type="subcellular location">
    <subcellularLocation>
        <location evidence="1">Cell membrane</location>
        <topology evidence="1">Multi-pass membrane protein</topology>
    </subcellularLocation>
</comment>
<dbReference type="PANTHER" id="PTHR36838">
    <property type="entry name" value="AUXIN EFFLUX CARRIER FAMILY PROTEIN"/>
    <property type="match status" value="1"/>
</dbReference>
<sequence>MTGVLAGFALIGAIIAVGYLVGRSGVLGEDASSVLSRLSFFVGAPALLYVTLARSDVGALVDARSLVSYGTSAAMIVVYVLVARFAMRRPAGETVIGGLSAGYVNAGNLGIPIAVYALGGAAAAAPTMIFQLVLLAPASFIVLDLLENRGQGRRLRNALAPLRNPILLASVAGVVSAATHWEPPTIVMAPIETLGGVAVPAMLLAFGISLRGSPLPGRSPVRAQLGLVVVLKSFVQPALAWGLGAAVGLTGEALLAAVVIAGLPTAQNVFTYAVRYDRGVVLARESVLVTTILSVPVVLVAAAVLA</sequence>
<keyword evidence="6 8" id="KW-1133">Transmembrane helix</keyword>
<feature type="transmembrane region" description="Helical" evidence="8">
    <location>
        <begin position="123"/>
        <end position="143"/>
    </location>
</feature>
<dbReference type="AlphaFoldDB" id="A0A4Z1E574"/>
<keyword evidence="3" id="KW-0813">Transport</keyword>
<feature type="transmembrane region" description="Helical" evidence="8">
    <location>
        <begin position="286"/>
        <end position="305"/>
    </location>
</feature>
<feature type="transmembrane region" description="Helical" evidence="8">
    <location>
        <begin position="6"/>
        <end position="22"/>
    </location>
</feature>
<evidence type="ECO:0000256" key="3">
    <source>
        <dbReference type="ARBA" id="ARBA00022448"/>
    </source>
</evidence>
<comment type="similarity">
    <text evidence="2">Belongs to the auxin efflux carrier (TC 2.A.69) family.</text>
</comment>
<evidence type="ECO:0000256" key="5">
    <source>
        <dbReference type="ARBA" id="ARBA00022692"/>
    </source>
</evidence>
<keyword evidence="10" id="KW-1185">Reference proteome</keyword>
<evidence type="ECO:0000256" key="4">
    <source>
        <dbReference type="ARBA" id="ARBA00022475"/>
    </source>
</evidence>
<dbReference type="Proteomes" id="UP000297318">
    <property type="component" value="Unassembled WGS sequence"/>
</dbReference>
<feature type="transmembrane region" description="Helical" evidence="8">
    <location>
        <begin position="253"/>
        <end position="274"/>
    </location>
</feature>
<keyword evidence="4" id="KW-1003">Cell membrane</keyword>
<protein>
    <submittedName>
        <fullName evidence="9">Auxin Efflux Carrier</fullName>
    </submittedName>
</protein>
<dbReference type="PANTHER" id="PTHR36838:SF3">
    <property type="entry name" value="TRANSPORTER AUXIN EFFLUX CARRIER EC FAMILY"/>
    <property type="match status" value="1"/>
</dbReference>
<feature type="transmembrane region" description="Helical" evidence="8">
    <location>
        <begin position="66"/>
        <end position="83"/>
    </location>
</feature>
<evidence type="ECO:0000313" key="9">
    <source>
        <dbReference type="EMBL" id="TGO05633.1"/>
    </source>
</evidence>
<evidence type="ECO:0000313" key="10">
    <source>
        <dbReference type="Proteomes" id="UP000297318"/>
    </source>
</evidence>
<name>A0A4Z1E574_9MICO</name>
<feature type="transmembrane region" description="Helical" evidence="8">
    <location>
        <begin position="193"/>
        <end position="213"/>
    </location>
</feature>
<dbReference type="Pfam" id="PF03547">
    <property type="entry name" value="Mem_trans"/>
    <property type="match status" value="2"/>
</dbReference>
<reference evidence="9 10" key="1">
    <citation type="submission" date="2018-11" db="EMBL/GenBank/DDBJ databases">
        <title>Complete genome sequencing of the Actinobacteria Serinibacter sp. K3-2.</title>
        <authorList>
            <person name="Rakitin A.L."/>
            <person name="Beletsky A.V."/>
            <person name="Mardanov A.V."/>
            <person name="Ravin N.V."/>
            <person name="Gromova A.S."/>
            <person name="Filippova S.N."/>
            <person name="Gal'Chenko V.F."/>
        </authorList>
    </citation>
    <scope>NUCLEOTIDE SEQUENCE [LARGE SCALE GENOMIC DNA]</scope>
    <source>
        <strain evidence="9 10">K3-2</strain>
    </source>
</reference>
<evidence type="ECO:0000256" key="2">
    <source>
        <dbReference type="ARBA" id="ARBA00010145"/>
    </source>
</evidence>
<feature type="transmembrane region" description="Helical" evidence="8">
    <location>
        <begin position="95"/>
        <end position="117"/>
    </location>
</feature>
<evidence type="ECO:0000256" key="8">
    <source>
        <dbReference type="SAM" id="Phobius"/>
    </source>
</evidence>
<feature type="transmembrane region" description="Helical" evidence="8">
    <location>
        <begin position="225"/>
        <end position="247"/>
    </location>
</feature>
<dbReference type="GO" id="GO:0005886">
    <property type="term" value="C:plasma membrane"/>
    <property type="evidence" value="ECO:0007669"/>
    <property type="project" value="UniProtKB-SubCell"/>
</dbReference>
<keyword evidence="5 8" id="KW-0812">Transmembrane</keyword>
<keyword evidence="7 8" id="KW-0472">Membrane</keyword>
<dbReference type="RefSeq" id="WP_135849604.1">
    <property type="nucleotide sequence ID" value="NZ_RHPJ01000002.1"/>
</dbReference>
<organism evidence="9 10">
    <name type="scientific">Serinibacter arcticus</name>
    <dbReference type="NCBI Taxonomy" id="1655435"/>
    <lineage>
        <taxon>Bacteria</taxon>
        <taxon>Bacillati</taxon>
        <taxon>Actinomycetota</taxon>
        <taxon>Actinomycetes</taxon>
        <taxon>Micrococcales</taxon>
        <taxon>Beutenbergiaceae</taxon>
        <taxon>Serinibacter</taxon>
    </lineage>
</organism>
<evidence type="ECO:0000256" key="6">
    <source>
        <dbReference type="ARBA" id="ARBA00022989"/>
    </source>
</evidence>
<dbReference type="OrthoDB" id="5405318at2"/>
<accession>A0A4Z1E574</accession>
<dbReference type="InterPro" id="IPR004776">
    <property type="entry name" value="Mem_transp_PIN-like"/>
</dbReference>
<feature type="transmembrane region" description="Helical" evidence="8">
    <location>
        <begin position="34"/>
        <end position="54"/>
    </location>
</feature>
<dbReference type="Gene3D" id="1.20.1530.20">
    <property type="match status" value="1"/>
</dbReference>
<dbReference type="GO" id="GO:0055085">
    <property type="term" value="P:transmembrane transport"/>
    <property type="evidence" value="ECO:0007669"/>
    <property type="project" value="InterPro"/>
</dbReference>
<evidence type="ECO:0000256" key="1">
    <source>
        <dbReference type="ARBA" id="ARBA00004651"/>
    </source>
</evidence>
<dbReference type="EMBL" id="RHPJ01000002">
    <property type="protein sequence ID" value="TGO05633.1"/>
    <property type="molecule type" value="Genomic_DNA"/>
</dbReference>
<gene>
    <name evidence="9" type="ORF">SERN_1637</name>
</gene>
<proteinExistence type="inferred from homology"/>